<dbReference type="Proteomes" id="UP000183766">
    <property type="component" value="Unassembled WGS sequence"/>
</dbReference>
<dbReference type="InterPro" id="IPR001611">
    <property type="entry name" value="Leu-rich_rpt"/>
</dbReference>
<dbReference type="RefSeq" id="WP_074909038.1">
    <property type="nucleotide sequence ID" value="NZ_FOUM01000004.1"/>
</dbReference>
<evidence type="ECO:0000313" key="5">
    <source>
        <dbReference type="EMBL" id="SFM40087.1"/>
    </source>
</evidence>
<evidence type="ECO:0000313" key="6">
    <source>
        <dbReference type="Proteomes" id="UP000183766"/>
    </source>
</evidence>
<dbReference type="Pfam" id="PF14660">
    <property type="entry name" value="DUF4458"/>
    <property type="match status" value="2"/>
</dbReference>
<dbReference type="EMBL" id="FOUM01000004">
    <property type="protein sequence ID" value="SFM40087.1"/>
    <property type="molecule type" value="Genomic_DNA"/>
</dbReference>
<accession>A0A1I4QJ78</accession>
<dbReference type="SUPFAM" id="SSF52058">
    <property type="entry name" value="L domain-like"/>
    <property type="match status" value="1"/>
</dbReference>
<evidence type="ECO:0000259" key="4">
    <source>
        <dbReference type="Pfam" id="PF14660"/>
    </source>
</evidence>
<dbReference type="PROSITE" id="PS51450">
    <property type="entry name" value="LRR"/>
    <property type="match status" value="1"/>
</dbReference>
<dbReference type="Gene3D" id="3.80.10.10">
    <property type="entry name" value="Ribonuclease Inhibitor"/>
    <property type="match status" value="1"/>
</dbReference>
<evidence type="ECO:0000256" key="2">
    <source>
        <dbReference type="ARBA" id="ARBA00022737"/>
    </source>
</evidence>
<dbReference type="InterPro" id="IPR050333">
    <property type="entry name" value="SLRP"/>
</dbReference>
<sequence>MNKKLYSILFFVPLIVSLLAMTVVTGCSDDDEPLQSTYGYVQFKLLKSASMDKGTTTRAVTDKLDKLSDAQKVKVVMQYNGSTITQTLLLDSYNAENAEFGLRSDKLKLLTGTYTIIGYYLYDKLDNVLYAGPAGKDNVFTIIADGLHTQKLSVDAVSRGMVTFKLVKDFVKTRAAEDEAYPLSNILSIDITVKNLFTQELTTIEKIRVKYVEDFTDEPADGYGDRNQETSYAECDTVAWLKAGTYQISSYKTYSDEKANNSLEVATVQTSKSFVVKDNEVTKDAEVPIRLDETAEYIKDYIALKAIWEKMGGPSWKYYGESAPMGVNWNFNKDIDMWGNQPGVQLLENGRVALISLAGFGAEGVVPDEIGQFTELRILSLGTHDEKLGGHLFDNYSVNMSDEQRKAMRMDYDTKFLSRDAREDLSTILRKGINDNPKMSPIKSSRISTKDVQFGALTNKITGVSKAIMRLTKLEQFFISNSPVRSDGLFVNVKPDSPYYEEQEEWNWKNMATLTDIEIYNCPHLEKLPVDMLKQLPELVSLNIAHNPSIDGDQLKSDWEALLGEDSQCADKIQLLYMGYNKLKEFPEYGLLKKMKKLTLLDCTNNEIEILHPFGKEVKLMKVYLDNNKIKEIPGVEDDNGLKYFFGWNDVETLSCTNNQLTEVPNIFNAKSDYVMGTVDFSNNLIDKFEDGENHRGINASTVNLHHNKFTIFPKLLFEKESPMQTLNLSANGMTTIPKGALKGKTSLEYLTSLDLTYNKLSSLTDDFYVINMPILYGLDLSYNRFSKFPSQPLSINYLVVFGISHQRDDNGNRTLREWPTGLYKNPSLKVFYIGSNDLRKIDDTISSTIVLFEIKDNPNISIDMSGICPYIRAGQYTLIYDKSQDIRGCDALDLDK</sequence>
<evidence type="ECO:0000256" key="1">
    <source>
        <dbReference type="ARBA" id="ARBA00022614"/>
    </source>
</evidence>
<feature type="domain" description="DUF4458" evidence="4">
    <location>
        <begin position="39"/>
        <end position="147"/>
    </location>
</feature>
<dbReference type="Gene3D" id="2.60.40.3540">
    <property type="entry name" value="Domain of unknown function DUF4458"/>
    <property type="match status" value="2"/>
</dbReference>
<gene>
    <name evidence="5" type="ORF">SAMN05216250_104142</name>
</gene>
<protein>
    <recommendedName>
        <fullName evidence="4">DUF4458 domain-containing protein</fullName>
    </recommendedName>
</protein>
<name>A0A1I4QJ78_9BACE</name>
<organism evidence="5 6">
    <name type="scientific">Bacteroides xylanisolvens</name>
    <dbReference type="NCBI Taxonomy" id="371601"/>
    <lineage>
        <taxon>Bacteria</taxon>
        <taxon>Pseudomonadati</taxon>
        <taxon>Bacteroidota</taxon>
        <taxon>Bacteroidia</taxon>
        <taxon>Bacteroidales</taxon>
        <taxon>Bacteroidaceae</taxon>
        <taxon>Bacteroides</taxon>
    </lineage>
</organism>
<evidence type="ECO:0000256" key="3">
    <source>
        <dbReference type="SAM" id="SignalP"/>
    </source>
</evidence>
<keyword evidence="1" id="KW-0433">Leucine-rich repeat</keyword>
<dbReference type="PROSITE" id="PS51257">
    <property type="entry name" value="PROKAR_LIPOPROTEIN"/>
    <property type="match status" value="1"/>
</dbReference>
<dbReference type="PANTHER" id="PTHR45712:SF22">
    <property type="entry name" value="INSULIN-LIKE GROWTH FACTOR-BINDING PROTEIN COMPLEX ACID LABILE SUBUNIT"/>
    <property type="match status" value="1"/>
</dbReference>
<feature type="signal peptide" evidence="3">
    <location>
        <begin position="1"/>
        <end position="22"/>
    </location>
</feature>
<dbReference type="Pfam" id="PF18805">
    <property type="entry name" value="LRR_10"/>
    <property type="match status" value="1"/>
</dbReference>
<dbReference type="InterPro" id="IPR032675">
    <property type="entry name" value="LRR_dom_sf"/>
</dbReference>
<feature type="chain" id="PRO_5010260556" description="DUF4458 domain-containing protein" evidence="3">
    <location>
        <begin position="23"/>
        <end position="897"/>
    </location>
</feature>
<dbReference type="InterPro" id="IPR041403">
    <property type="entry name" value="DUF4458_prot_LRR"/>
</dbReference>
<reference evidence="5 6" key="1">
    <citation type="submission" date="2016-10" db="EMBL/GenBank/DDBJ databases">
        <authorList>
            <person name="de Groot N.N."/>
        </authorList>
    </citation>
    <scope>NUCLEOTIDE SEQUENCE [LARGE SCALE GENOMIC DNA]</scope>
    <source>
        <strain evidence="5 6">NLAE-zl-C202</strain>
    </source>
</reference>
<dbReference type="PANTHER" id="PTHR45712">
    <property type="entry name" value="AGAP008170-PA"/>
    <property type="match status" value="1"/>
</dbReference>
<keyword evidence="3" id="KW-0732">Signal</keyword>
<dbReference type="InterPro" id="IPR027899">
    <property type="entry name" value="DUF4458"/>
</dbReference>
<feature type="domain" description="DUF4458" evidence="4">
    <location>
        <begin position="160"/>
        <end position="280"/>
    </location>
</feature>
<dbReference type="AlphaFoldDB" id="A0A1I4QJ78"/>
<keyword evidence="2" id="KW-0677">Repeat</keyword>
<dbReference type="InterPro" id="IPR038711">
    <property type="entry name" value="LRR_N_sf"/>
</dbReference>
<proteinExistence type="predicted"/>